<reference evidence="3" key="2">
    <citation type="submission" date="2015-07" db="EMBL/GenBank/DDBJ databases">
        <authorList>
            <person name="Noorani M."/>
        </authorList>
    </citation>
    <scope>NUCLEOTIDE SEQUENCE</scope>
    <source>
        <strain evidence="3">Yugu1</strain>
    </source>
</reference>
<name>A0A368R0D3_SETIT</name>
<dbReference type="KEGG" id="sita:105914265"/>
<feature type="compositionally biased region" description="Basic residues" evidence="1">
    <location>
        <begin position="160"/>
        <end position="173"/>
    </location>
</feature>
<dbReference type="Pfam" id="PF00226">
    <property type="entry name" value="DnaJ"/>
    <property type="match status" value="1"/>
</dbReference>
<dbReference type="OrthoDB" id="509727at2759"/>
<dbReference type="SUPFAM" id="SSF46565">
    <property type="entry name" value="Chaperone J-domain"/>
    <property type="match status" value="1"/>
</dbReference>
<dbReference type="InterPro" id="IPR018253">
    <property type="entry name" value="DnaJ_domain_CS"/>
</dbReference>
<feature type="region of interest" description="Disordered" evidence="1">
    <location>
        <begin position="129"/>
        <end position="200"/>
    </location>
</feature>
<dbReference type="PANTHER" id="PTHR44743">
    <property type="entry name" value="PUTATIVE, EXPRESSED-RELATED"/>
    <property type="match status" value="1"/>
</dbReference>
<dbReference type="STRING" id="4555.A0A368R0D3"/>
<evidence type="ECO:0000256" key="1">
    <source>
        <dbReference type="SAM" id="MobiDB-lite"/>
    </source>
</evidence>
<dbReference type="InterPro" id="IPR001623">
    <property type="entry name" value="DnaJ_domain"/>
</dbReference>
<dbReference type="Gene3D" id="1.10.287.110">
    <property type="entry name" value="DnaJ domain"/>
    <property type="match status" value="1"/>
</dbReference>
<dbReference type="PANTHER" id="PTHR44743:SF4">
    <property type="entry name" value="J DOMAIN-CONTAINING PROTEIN"/>
    <property type="match status" value="1"/>
</dbReference>
<dbReference type="CDD" id="cd06257">
    <property type="entry name" value="DnaJ"/>
    <property type="match status" value="1"/>
</dbReference>
<feature type="domain" description="J" evidence="2">
    <location>
        <begin position="9"/>
        <end position="75"/>
    </location>
</feature>
<organism evidence="3">
    <name type="scientific">Setaria italica</name>
    <name type="common">Foxtail millet</name>
    <name type="synonym">Panicum italicum</name>
    <dbReference type="NCBI Taxonomy" id="4555"/>
    <lineage>
        <taxon>Eukaryota</taxon>
        <taxon>Viridiplantae</taxon>
        <taxon>Streptophyta</taxon>
        <taxon>Embryophyta</taxon>
        <taxon>Tracheophyta</taxon>
        <taxon>Spermatophyta</taxon>
        <taxon>Magnoliopsida</taxon>
        <taxon>Liliopsida</taxon>
        <taxon>Poales</taxon>
        <taxon>Poaceae</taxon>
        <taxon>PACMAD clade</taxon>
        <taxon>Panicoideae</taxon>
        <taxon>Panicodae</taxon>
        <taxon>Paniceae</taxon>
        <taxon>Cenchrinae</taxon>
        <taxon>Setaria</taxon>
    </lineage>
</organism>
<reference evidence="3" key="1">
    <citation type="journal article" date="2012" name="Nat. Biotechnol.">
        <title>Reference genome sequence of the model plant Setaria.</title>
        <authorList>
            <person name="Bennetzen J.L."/>
            <person name="Schmutz J."/>
            <person name="Wang H."/>
            <person name="Percifield R."/>
            <person name="Hawkins J."/>
            <person name="Pontaroli A.C."/>
            <person name="Estep M."/>
            <person name="Feng L."/>
            <person name="Vaughn J.N."/>
            <person name="Grimwood J."/>
            <person name="Jenkins J."/>
            <person name="Barry K."/>
            <person name="Lindquist E."/>
            <person name="Hellsten U."/>
            <person name="Deshpande S."/>
            <person name="Wang X."/>
            <person name="Wu X."/>
            <person name="Mitros T."/>
            <person name="Triplett J."/>
            <person name="Yang X."/>
            <person name="Ye C.Y."/>
            <person name="Mauro-Herrera M."/>
            <person name="Wang L."/>
            <person name="Li P."/>
            <person name="Sharma M."/>
            <person name="Sharma R."/>
            <person name="Ronald P.C."/>
            <person name="Panaud O."/>
            <person name="Kellogg E.A."/>
            <person name="Brutnell T.P."/>
            <person name="Doust A.N."/>
            <person name="Tuskan G.A."/>
            <person name="Rokhsar D."/>
            <person name="Devos K.M."/>
        </authorList>
    </citation>
    <scope>NUCLEOTIDE SEQUENCE [LARGE SCALE GENOMIC DNA]</scope>
    <source>
        <strain evidence="3">Yugu1</strain>
    </source>
</reference>
<evidence type="ECO:0000259" key="2">
    <source>
        <dbReference type="PROSITE" id="PS50076"/>
    </source>
</evidence>
<evidence type="ECO:0000313" key="3">
    <source>
        <dbReference type="EMBL" id="RCV22990.1"/>
    </source>
</evidence>
<dbReference type="GO" id="GO:0005783">
    <property type="term" value="C:endoplasmic reticulum"/>
    <property type="evidence" value="ECO:0007669"/>
    <property type="project" value="UniProtKB-ARBA"/>
</dbReference>
<dbReference type="PROSITE" id="PS50076">
    <property type="entry name" value="DNAJ_2"/>
    <property type="match status" value="1"/>
</dbReference>
<protein>
    <recommendedName>
        <fullName evidence="2">J domain-containing protein</fullName>
    </recommendedName>
</protein>
<dbReference type="EMBL" id="CM003531">
    <property type="protein sequence ID" value="RCV22990.1"/>
    <property type="molecule type" value="Genomic_DNA"/>
</dbReference>
<dbReference type="PROSITE" id="PS00636">
    <property type="entry name" value="DNAJ_1"/>
    <property type="match status" value="1"/>
</dbReference>
<accession>A0A368R0D3</accession>
<dbReference type="AlphaFoldDB" id="A0A368R0D3"/>
<proteinExistence type="predicted"/>
<dbReference type="PRINTS" id="PR00625">
    <property type="entry name" value="JDOMAIN"/>
</dbReference>
<gene>
    <name evidence="3" type="ORF">SETIT_4G264100v2</name>
</gene>
<dbReference type="SMART" id="SM00271">
    <property type="entry name" value="DnaJ"/>
    <property type="match status" value="1"/>
</dbReference>
<dbReference type="InterPro" id="IPR036869">
    <property type="entry name" value="J_dom_sf"/>
</dbReference>
<sequence>MCGGSVRPCHYAVLGVATCASAANIDAAYHKKVEEWRLEGDSSTTQESRASFRRIKEAFEVLSDASRRASYDAGVSPAGFQLAKVLPSMNKLLADIGELRKGISNFTDRMKQDPKLSMEQMLAMLKEINKRNDDQPPAPAGRGRPPKRNGSPSPRPGAPVRKKLAARKARAKKSSGASSPTLSPPARGTKRPPSPGFYSPCACVLKKLHAEK</sequence>